<organism evidence="1 2">
    <name type="scientific">Clonostachys rosea f. rosea IK726</name>
    <dbReference type="NCBI Taxonomy" id="1349383"/>
    <lineage>
        <taxon>Eukaryota</taxon>
        <taxon>Fungi</taxon>
        <taxon>Dikarya</taxon>
        <taxon>Ascomycota</taxon>
        <taxon>Pezizomycotina</taxon>
        <taxon>Sordariomycetes</taxon>
        <taxon>Hypocreomycetidae</taxon>
        <taxon>Hypocreales</taxon>
        <taxon>Bionectriaceae</taxon>
        <taxon>Clonostachys</taxon>
    </lineage>
</organism>
<evidence type="ECO:0000313" key="1">
    <source>
        <dbReference type="EMBL" id="CAG9957408.1"/>
    </source>
</evidence>
<keyword evidence="2" id="KW-1185">Reference proteome</keyword>
<accession>A0ACA9UXJ5</accession>
<proteinExistence type="predicted"/>
<evidence type="ECO:0000313" key="2">
    <source>
        <dbReference type="Proteomes" id="UP000836387"/>
    </source>
</evidence>
<protein>
    <submittedName>
        <fullName evidence="1">Uncharacterized protein</fullName>
    </submittedName>
</protein>
<reference evidence="1" key="2">
    <citation type="submission" date="2021-10" db="EMBL/GenBank/DDBJ databases">
        <authorList>
            <person name="Piombo E."/>
        </authorList>
    </citation>
    <scope>NUCLEOTIDE SEQUENCE</scope>
</reference>
<feature type="non-terminal residue" evidence="1">
    <location>
        <position position="1"/>
    </location>
</feature>
<sequence length="160" mass="17647">AFFPTSSDFERCNAKIGIANLKGTSTVVQLHVVTMVFILGVNFSEQKLVSKALQSFYALGPRACERIMAKYTIYRLAKVGSLAPKTVTSLTAELSQMTLDSDAKKIMQDNIRRLKDIGSLRGRRHAMECQSVANAQEHKLRQRRSSTGSTGDTKPGIVCH</sequence>
<gene>
    <name evidence="1" type="ORF">CRV2_00021541</name>
</gene>
<name>A0ACA9UXJ5_BIOOC</name>
<reference evidence="1" key="1">
    <citation type="submission" date="2020-04" db="EMBL/GenBank/DDBJ databases">
        <authorList>
            <person name="Broberg M."/>
        </authorList>
    </citation>
    <scope>NUCLEOTIDE SEQUENCE</scope>
</reference>
<comment type="caution">
    <text evidence="1">The sequence shown here is derived from an EMBL/GenBank/DDBJ whole genome shotgun (WGS) entry which is preliminary data.</text>
</comment>
<dbReference type="Proteomes" id="UP000836387">
    <property type="component" value="Unassembled WGS sequence"/>
</dbReference>
<dbReference type="EMBL" id="CADEHS020000728">
    <property type="protein sequence ID" value="CAG9957408.1"/>
    <property type="molecule type" value="Genomic_DNA"/>
</dbReference>